<gene>
    <name evidence="3" type="ORF">MUK42_07003</name>
</gene>
<feature type="compositionally biased region" description="Low complexity" evidence="1">
    <location>
        <begin position="229"/>
        <end position="238"/>
    </location>
</feature>
<dbReference type="Pfam" id="PF00226">
    <property type="entry name" value="DnaJ"/>
    <property type="match status" value="1"/>
</dbReference>
<dbReference type="PANTHER" id="PTHR44743">
    <property type="entry name" value="PUTATIVE, EXPRESSED-RELATED"/>
    <property type="match status" value="1"/>
</dbReference>
<organism evidence="3 4">
    <name type="scientific">Musa troglodytarum</name>
    <name type="common">fe'i banana</name>
    <dbReference type="NCBI Taxonomy" id="320322"/>
    <lineage>
        <taxon>Eukaryota</taxon>
        <taxon>Viridiplantae</taxon>
        <taxon>Streptophyta</taxon>
        <taxon>Embryophyta</taxon>
        <taxon>Tracheophyta</taxon>
        <taxon>Spermatophyta</taxon>
        <taxon>Magnoliopsida</taxon>
        <taxon>Liliopsida</taxon>
        <taxon>Zingiberales</taxon>
        <taxon>Musaceae</taxon>
        <taxon>Musa</taxon>
    </lineage>
</organism>
<sequence length="295" mass="32496">MAAGEEKIGDFYSVLGLRKECSEAELRIAYKKLAMWSFGSCFLRMILVGRFWNRPEFLISSIGSDSFSIGKAEIFHLDLSLMEVLSISSKNGRQRWHPDKCSASGNHQRMEEAKEKFQEIQKAYSVLSDSSKRFLYDVGIYDNEDDNDEKGMGDFIGEIAQMMSQTKSGENGHDNFEELQQMFLDMFQDDLDAGFGDSSVYSGPQARPTDGLNCSMPSGPQFADGGSNGSNKRGNSGKAKLDGLENSATGFCFGLNDAGQSSKGKGSTNSKRRNGRKQKVSSKHDVSSCDAEVSF</sequence>
<evidence type="ECO:0000256" key="1">
    <source>
        <dbReference type="SAM" id="MobiDB-lite"/>
    </source>
</evidence>
<feature type="region of interest" description="Disordered" evidence="1">
    <location>
        <begin position="195"/>
        <end position="241"/>
    </location>
</feature>
<accession>A0A9E7KWL4</accession>
<feature type="region of interest" description="Disordered" evidence="1">
    <location>
        <begin position="255"/>
        <end position="295"/>
    </location>
</feature>
<dbReference type="AlphaFoldDB" id="A0A9E7KWL4"/>
<protein>
    <submittedName>
        <fullName evidence="3">DnaJ domain</fullName>
    </submittedName>
</protein>
<dbReference type="InterPro" id="IPR036869">
    <property type="entry name" value="J_dom_sf"/>
</dbReference>
<reference evidence="3" key="1">
    <citation type="submission" date="2022-05" db="EMBL/GenBank/DDBJ databases">
        <title>The Musa troglodytarum L. genome provides insights into the mechanism of non-climacteric behaviour and enrichment of carotenoids.</title>
        <authorList>
            <person name="Wang J."/>
        </authorList>
    </citation>
    <scope>NUCLEOTIDE SEQUENCE</scope>
    <source>
        <tissue evidence="3">Leaf</tissue>
    </source>
</reference>
<dbReference type="CDD" id="cd06257">
    <property type="entry name" value="DnaJ"/>
    <property type="match status" value="1"/>
</dbReference>
<dbReference type="InterPro" id="IPR001623">
    <property type="entry name" value="DnaJ_domain"/>
</dbReference>
<evidence type="ECO:0000313" key="3">
    <source>
        <dbReference type="EMBL" id="URE29780.1"/>
    </source>
</evidence>
<dbReference type="EMBL" id="CP097510">
    <property type="protein sequence ID" value="URE29780.1"/>
    <property type="molecule type" value="Genomic_DNA"/>
</dbReference>
<evidence type="ECO:0000313" key="4">
    <source>
        <dbReference type="Proteomes" id="UP001055439"/>
    </source>
</evidence>
<proteinExistence type="predicted"/>
<name>A0A9E7KWL4_9LILI</name>
<dbReference type="Gene3D" id="1.10.287.110">
    <property type="entry name" value="DnaJ domain"/>
    <property type="match status" value="1"/>
</dbReference>
<dbReference type="PRINTS" id="PR00625">
    <property type="entry name" value="JDOMAIN"/>
</dbReference>
<dbReference type="PROSITE" id="PS50076">
    <property type="entry name" value="DNAJ_2"/>
    <property type="match status" value="1"/>
</dbReference>
<dbReference type="Proteomes" id="UP001055439">
    <property type="component" value="Chromosome 8"/>
</dbReference>
<dbReference type="PANTHER" id="PTHR44743:SF5">
    <property type="entry name" value="CHAPERONE DNAJ-DOMAIN SUPERFAMILY PROTEIN"/>
    <property type="match status" value="1"/>
</dbReference>
<dbReference type="SMART" id="SM00271">
    <property type="entry name" value="DnaJ"/>
    <property type="match status" value="1"/>
</dbReference>
<keyword evidence="4" id="KW-1185">Reference proteome</keyword>
<feature type="compositionally biased region" description="Polar residues" evidence="1">
    <location>
        <begin position="258"/>
        <end position="269"/>
    </location>
</feature>
<feature type="compositionally biased region" description="Basic residues" evidence="1">
    <location>
        <begin position="270"/>
        <end position="281"/>
    </location>
</feature>
<dbReference type="GO" id="GO:0005783">
    <property type="term" value="C:endoplasmic reticulum"/>
    <property type="evidence" value="ECO:0007669"/>
    <property type="project" value="UniProtKB-ARBA"/>
</dbReference>
<dbReference type="OrthoDB" id="10250354at2759"/>
<feature type="domain" description="J" evidence="2">
    <location>
        <begin position="10"/>
        <end position="140"/>
    </location>
</feature>
<dbReference type="SUPFAM" id="SSF46565">
    <property type="entry name" value="Chaperone J-domain"/>
    <property type="match status" value="2"/>
</dbReference>
<evidence type="ECO:0000259" key="2">
    <source>
        <dbReference type="PROSITE" id="PS50076"/>
    </source>
</evidence>